<feature type="compositionally biased region" description="Gly residues" evidence="1">
    <location>
        <begin position="1"/>
        <end position="15"/>
    </location>
</feature>
<keyword evidence="3" id="KW-1185">Reference proteome</keyword>
<feature type="region of interest" description="Disordered" evidence="1">
    <location>
        <begin position="1"/>
        <end position="112"/>
    </location>
</feature>
<name>A0ABN9UIM8_9DINO</name>
<evidence type="ECO:0000313" key="2">
    <source>
        <dbReference type="EMBL" id="CAK0859531.1"/>
    </source>
</evidence>
<accession>A0ABN9UIM8</accession>
<organism evidence="2 3">
    <name type="scientific">Prorocentrum cordatum</name>
    <dbReference type="NCBI Taxonomy" id="2364126"/>
    <lineage>
        <taxon>Eukaryota</taxon>
        <taxon>Sar</taxon>
        <taxon>Alveolata</taxon>
        <taxon>Dinophyceae</taxon>
        <taxon>Prorocentrales</taxon>
        <taxon>Prorocentraceae</taxon>
        <taxon>Prorocentrum</taxon>
    </lineage>
</organism>
<protein>
    <submittedName>
        <fullName evidence="2">Uncharacterized protein</fullName>
    </submittedName>
</protein>
<gene>
    <name evidence="2" type="ORF">PCOR1329_LOCUS48867</name>
</gene>
<reference evidence="2" key="1">
    <citation type="submission" date="2023-10" db="EMBL/GenBank/DDBJ databases">
        <authorList>
            <person name="Chen Y."/>
            <person name="Shah S."/>
            <person name="Dougan E. K."/>
            <person name="Thang M."/>
            <person name="Chan C."/>
        </authorList>
    </citation>
    <scope>NUCLEOTIDE SEQUENCE [LARGE SCALE GENOMIC DNA]</scope>
</reference>
<dbReference type="EMBL" id="CAUYUJ010015911">
    <property type="protein sequence ID" value="CAK0859531.1"/>
    <property type="molecule type" value="Genomic_DNA"/>
</dbReference>
<evidence type="ECO:0000313" key="3">
    <source>
        <dbReference type="Proteomes" id="UP001189429"/>
    </source>
</evidence>
<sequence length="127" mass="12670">MGRGRAAREGGGAGAPGPPAAAGRSQRRPWGPQCSARRAPAAGGPGRGVMASATRIRRREDRDTIGSNAQGPVDAAAGARPPAAAPRARPGSAAAGSPGSPQEEDGLDTVDANLVLGLSAESMDYYR</sequence>
<comment type="caution">
    <text evidence="2">The sequence shown here is derived from an EMBL/GenBank/DDBJ whole genome shotgun (WGS) entry which is preliminary data.</text>
</comment>
<evidence type="ECO:0000256" key="1">
    <source>
        <dbReference type="SAM" id="MobiDB-lite"/>
    </source>
</evidence>
<dbReference type="Proteomes" id="UP001189429">
    <property type="component" value="Unassembled WGS sequence"/>
</dbReference>
<feature type="compositionally biased region" description="Low complexity" evidence="1">
    <location>
        <begin position="75"/>
        <end position="101"/>
    </location>
</feature>
<proteinExistence type="predicted"/>